<dbReference type="EMBL" id="CAFW01000049">
    <property type="protein sequence ID" value="CCE54901.1"/>
    <property type="molecule type" value="Genomic_DNA"/>
</dbReference>
<dbReference type="AlphaFoldDB" id="G7HXI6"/>
<feature type="transmembrane region" description="Helical" evidence="1">
    <location>
        <begin position="64"/>
        <end position="83"/>
    </location>
</feature>
<dbReference type="GeneID" id="82879012"/>
<dbReference type="Proteomes" id="UP000004840">
    <property type="component" value="Unassembled WGS sequence"/>
</dbReference>
<feature type="transmembrane region" description="Helical" evidence="1">
    <location>
        <begin position="36"/>
        <end position="52"/>
    </location>
</feature>
<keyword evidence="1" id="KW-1133">Transmembrane helix</keyword>
<dbReference type="RefSeq" id="WP_006822404.1">
    <property type="nucleotide sequence ID" value="NZ_CAFW01000049.1"/>
</dbReference>
<keyword evidence="1" id="KW-0472">Membrane</keyword>
<evidence type="ECO:0000256" key="1">
    <source>
        <dbReference type="SAM" id="Phobius"/>
    </source>
</evidence>
<name>G7HXI6_9CORY</name>
<organism evidence="2 3">
    <name type="scientific">Corynebacterium casei UCMA 3821</name>
    <dbReference type="NCBI Taxonomy" id="1110505"/>
    <lineage>
        <taxon>Bacteria</taxon>
        <taxon>Bacillati</taxon>
        <taxon>Actinomycetota</taxon>
        <taxon>Actinomycetes</taxon>
        <taxon>Mycobacteriales</taxon>
        <taxon>Corynebacteriaceae</taxon>
        <taxon>Corynebacterium</taxon>
    </lineage>
</organism>
<feature type="transmembrane region" description="Helical" evidence="1">
    <location>
        <begin position="12"/>
        <end position="30"/>
    </location>
</feature>
<accession>G7HXI6</accession>
<evidence type="ECO:0000313" key="3">
    <source>
        <dbReference type="Proteomes" id="UP000004840"/>
    </source>
</evidence>
<proteinExistence type="predicted"/>
<protein>
    <submittedName>
        <fullName evidence="2">Uncharacterized protein</fullName>
    </submittedName>
</protein>
<evidence type="ECO:0000313" key="2">
    <source>
        <dbReference type="EMBL" id="CCE54901.1"/>
    </source>
</evidence>
<gene>
    <name evidence="2" type="ORF">CCAS_06740</name>
</gene>
<reference evidence="2 3" key="1">
    <citation type="journal article" date="2012" name="J. Bacteriol.">
        <title>Genome Sequence of Corynebacterium casei UCMA 3821, Isolated from a Smear-Ripened Cheese.</title>
        <authorList>
            <person name="Monnet C."/>
            <person name="Loux V."/>
            <person name="Bento P."/>
            <person name="Gibrat J.F."/>
            <person name="Straub C."/>
            <person name="Bonnarme P."/>
            <person name="Landaud S."/>
            <person name="Irlinger F."/>
        </authorList>
    </citation>
    <scope>NUCLEOTIDE SEQUENCE [LARGE SCALE GENOMIC DNA]</scope>
    <source>
        <strain evidence="2 3">UCMA 3821</strain>
    </source>
</reference>
<keyword evidence="1" id="KW-0812">Transmembrane</keyword>
<sequence>MSKVSESSFSSAGGWLVSFVMLYVAIAVSFTSVERTPLVVGGVGVFLSMWAIESAQGKDYKGGGIPFFAGVVIVLGAVTAAVLL</sequence>